<evidence type="ECO:0000256" key="6">
    <source>
        <dbReference type="ARBA" id="ARBA00022989"/>
    </source>
</evidence>
<dbReference type="CDD" id="cd00051">
    <property type="entry name" value="EFh"/>
    <property type="match status" value="1"/>
</dbReference>
<feature type="transmembrane region" description="Helical" evidence="14">
    <location>
        <begin position="486"/>
        <end position="502"/>
    </location>
</feature>
<keyword evidence="6 14" id="KW-1133">Transmembrane helix</keyword>
<feature type="region of interest" description="Disordered" evidence="13">
    <location>
        <begin position="42"/>
        <end position="87"/>
    </location>
</feature>
<keyword evidence="12" id="KW-0407">Ion channel</keyword>
<evidence type="ECO:0000313" key="17">
    <source>
        <dbReference type="Proteomes" id="UP000719412"/>
    </source>
</evidence>
<reference evidence="16" key="2">
    <citation type="submission" date="2021-08" db="EMBL/GenBank/DDBJ databases">
        <authorList>
            <person name="Eriksson T."/>
        </authorList>
    </citation>
    <scope>NUCLEOTIDE SEQUENCE</scope>
    <source>
        <strain evidence="16">Stoneville</strain>
        <tissue evidence="16">Whole head</tissue>
    </source>
</reference>
<feature type="domain" description="EF-hand" evidence="15">
    <location>
        <begin position="818"/>
        <end position="844"/>
    </location>
</feature>
<dbReference type="EMBL" id="JABDTM020027664">
    <property type="protein sequence ID" value="KAH0810190.1"/>
    <property type="molecule type" value="Genomic_DNA"/>
</dbReference>
<organism evidence="16 17">
    <name type="scientific">Tenebrio molitor</name>
    <name type="common">Yellow mealworm beetle</name>
    <dbReference type="NCBI Taxonomy" id="7067"/>
    <lineage>
        <taxon>Eukaryota</taxon>
        <taxon>Metazoa</taxon>
        <taxon>Ecdysozoa</taxon>
        <taxon>Arthropoda</taxon>
        <taxon>Hexapoda</taxon>
        <taxon>Insecta</taxon>
        <taxon>Pterygota</taxon>
        <taxon>Neoptera</taxon>
        <taxon>Endopterygota</taxon>
        <taxon>Coleoptera</taxon>
        <taxon>Polyphaga</taxon>
        <taxon>Cucujiformia</taxon>
        <taxon>Tenebrionidae</taxon>
        <taxon>Tenebrio</taxon>
    </lineage>
</organism>
<protein>
    <recommendedName>
        <fullName evidence="15">EF-hand domain-containing protein</fullName>
    </recommendedName>
</protein>
<keyword evidence="9" id="KW-0675">Receptor</keyword>
<dbReference type="GO" id="GO:0005509">
    <property type="term" value="F:calcium ion binding"/>
    <property type="evidence" value="ECO:0007669"/>
    <property type="project" value="InterPro"/>
</dbReference>
<gene>
    <name evidence="16" type="ORF">GEV33_012602</name>
</gene>
<dbReference type="Proteomes" id="UP000719412">
    <property type="component" value="Unassembled WGS sequence"/>
</dbReference>
<keyword evidence="5" id="KW-0106">Calcium</keyword>
<dbReference type="PANTHER" id="PTHR42643">
    <property type="entry name" value="IONOTROPIC RECEPTOR 20A-RELATED"/>
    <property type="match status" value="1"/>
</dbReference>
<keyword evidence="8 14" id="KW-0472">Membrane</keyword>
<feature type="transmembrane region" description="Helical" evidence="14">
    <location>
        <begin position="427"/>
        <end position="450"/>
    </location>
</feature>
<keyword evidence="17" id="KW-1185">Reference proteome</keyword>
<evidence type="ECO:0000256" key="3">
    <source>
        <dbReference type="ARBA" id="ARBA00022475"/>
    </source>
</evidence>
<name>A0A8J6H1T3_TENMO</name>
<dbReference type="Gene3D" id="3.40.190.10">
    <property type="entry name" value="Periplasmic binding protein-like II"/>
    <property type="match status" value="1"/>
</dbReference>
<evidence type="ECO:0000256" key="12">
    <source>
        <dbReference type="ARBA" id="ARBA00023303"/>
    </source>
</evidence>
<evidence type="ECO:0000259" key="15">
    <source>
        <dbReference type="PROSITE" id="PS50222"/>
    </source>
</evidence>
<dbReference type="PROSITE" id="PS00018">
    <property type="entry name" value="EF_HAND_1"/>
    <property type="match status" value="1"/>
</dbReference>
<accession>A0A8J6H1T3</accession>
<dbReference type="InterPro" id="IPR011992">
    <property type="entry name" value="EF-hand-dom_pair"/>
</dbReference>
<dbReference type="Gene3D" id="1.10.238.10">
    <property type="entry name" value="EF-hand"/>
    <property type="match status" value="1"/>
</dbReference>
<dbReference type="GO" id="GO:0015276">
    <property type="term" value="F:ligand-gated monoatomic ion channel activity"/>
    <property type="evidence" value="ECO:0007669"/>
    <property type="project" value="InterPro"/>
</dbReference>
<dbReference type="InterPro" id="IPR002048">
    <property type="entry name" value="EF_hand_dom"/>
</dbReference>
<dbReference type="PANTHER" id="PTHR42643:SF24">
    <property type="entry name" value="IONOTROPIC RECEPTOR 60A"/>
    <property type="match status" value="1"/>
</dbReference>
<keyword evidence="2" id="KW-0813">Transport</keyword>
<evidence type="ECO:0000256" key="10">
    <source>
        <dbReference type="ARBA" id="ARBA00023180"/>
    </source>
</evidence>
<proteinExistence type="predicted"/>
<keyword evidence="3" id="KW-1003">Cell membrane</keyword>
<evidence type="ECO:0000256" key="11">
    <source>
        <dbReference type="ARBA" id="ARBA00023286"/>
    </source>
</evidence>
<evidence type="ECO:0000256" key="1">
    <source>
        <dbReference type="ARBA" id="ARBA00004651"/>
    </source>
</evidence>
<evidence type="ECO:0000256" key="4">
    <source>
        <dbReference type="ARBA" id="ARBA00022692"/>
    </source>
</evidence>
<dbReference type="AlphaFoldDB" id="A0A8J6H1T3"/>
<dbReference type="Pfam" id="PF10613">
    <property type="entry name" value="Lig_chan-Glu_bd"/>
    <property type="match status" value="1"/>
</dbReference>
<sequence>MARCSAGGRTALPPWRDPVEIEDHSLLAKPTLQYKWFAVTAPSPSTPKSTTIEHESSTSDAEPIDNTTDSSTLTAEVNSTEETPTTTQPNHFCIVMGRKYEIGDKLPHDTGNCVECICGQGAKVTCSPHQCAPAGEDINDYRPPGPRQPDLGAQTDTNKLSASILRQFLDYDLIIHFDNTTVDYLDNTLTARSPDHQAAYLLNYNYKHHTGRPRGFRCINIVLLADPLDFQSYSSRVYNFHQFDFILFVVATTQMDENWVMPGIHRAPTILIYNTQQDQIFHCCYYCGNKTSKLHKTSISNLRSLLNTYSDFNGHVFQVAYTDFPPVFWREPHESRARGAEGELLEEFSRVHNFKYELVRYQNRPGKGAWQAMVEGVEAGRADWAVGGLSVTIKRGIYTDFTRYIKTQGFSVLYAVYQETWSAFEKFLLVFKWIVWVGIVTTVLVICLVAKTANDRAGVAEKYWEYAKVALLPIAEQGASGRQMKLITLISVRILFLIWWLSSSSLTSMYKSQLASSLIRPIYNQPNRIDELVEKDFRFHVNTDDWSVLRENLETSSDKVYSKILTRVEDNLEFCSSVLALLGRKLAVIDEEIPIQYDIFKRCKISGDYRSNLRLVTENIFPSAYHAWSMQVGAPFRLRFSRTIGRMDDFGLIHHWYESASIYRLPRSNSRKEGGASSPLTVTQILPPLVILGIMGALLGRFLARLVEFPIKNRPVCFYLQKNFTTTGEEKRDDSEPQIDAYDQLQDAFVRKLKTVAKNNKNWLRDMFPQWDQLTIDSLNNTFVLLAGTNGMMDFQHFCCFLNSLGDNSTSGYREDNFQNVDTNGDGFINFDEFLLLVYNYNSFVEADGFSSVARTCFDTAQQVRNITLLSIGEQLQHGLF</sequence>
<evidence type="ECO:0000256" key="2">
    <source>
        <dbReference type="ARBA" id="ARBA00022448"/>
    </source>
</evidence>
<evidence type="ECO:0000256" key="14">
    <source>
        <dbReference type="SAM" id="Phobius"/>
    </source>
</evidence>
<reference evidence="16" key="1">
    <citation type="journal article" date="2020" name="J Insects Food Feed">
        <title>The yellow mealworm (Tenebrio molitor) genome: a resource for the emerging insects as food and feed industry.</title>
        <authorList>
            <person name="Eriksson T."/>
            <person name="Andere A."/>
            <person name="Kelstrup H."/>
            <person name="Emery V."/>
            <person name="Picard C."/>
        </authorList>
    </citation>
    <scope>NUCLEOTIDE SEQUENCE</scope>
    <source>
        <strain evidence="16">Stoneville</strain>
        <tissue evidence="16">Whole head</tissue>
    </source>
</reference>
<evidence type="ECO:0000256" key="13">
    <source>
        <dbReference type="SAM" id="MobiDB-lite"/>
    </source>
</evidence>
<evidence type="ECO:0000313" key="16">
    <source>
        <dbReference type="EMBL" id="KAH0810190.1"/>
    </source>
</evidence>
<dbReference type="SUPFAM" id="SSF53850">
    <property type="entry name" value="Periplasmic binding protein-like II"/>
    <property type="match status" value="1"/>
</dbReference>
<dbReference type="InterPro" id="IPR018247">
    <property type="entry name" value="EF_Hand_1_Ca_BS"/>
</dbReference>
<keyword evidence="7" id="KW-0406">Ion transport</keyword>
<evidence type="ECO:0000256" key="8">
    <source>
        <dbReference type="ARBA" id="ARBA00023136"/>
    </source>
</evidence>
<dbReference type="InterPro" id="IPR052192">
    <property type="entry name" value="Insect_Ionotropic_Sensory_Rcpt"/>
</dbReference>
<dbReference type="Gene3D" id="1.10.287.70">
    <property type="match status" value="1"/>
</dbReference>
<evidence type="ECO:0000256" key="7">
    <source>
        <dbReference type="ARBA" id="ARBA00023065"/>
    </source>
</evidence>
<evidence type="ECO:0000256" key="9">
    <source>
        <dbReference type="ARBA" id="ARBA00023170"/>
    </source>
</evidence>
<dbReference type="InterPro" id="IPR019594">
    <property type="entry name" value="Glu/Gly-bd"/>
</dbReference>
<feature type="compositionally biased region" description="Polar residues" evidence="13">
    <location>
        <begin position="65"/>
        <end position="87"/>
    </location>
</feature>
<dbReference type="GO" id="GO:0005886">
    <property type="term" value="C:plasma membrane"/>
    <property type="evidence" value="ECO:0007669"/>
    <property type="project" value="UniProtKB-SubCell"/>
</dbReference>
<keyword evidence="10" id="KW-0325">Glycoprotein</keyword>
<evidence type="ECO:0000256" key="5">
    <source>
        <dbReference type="ARBA" id="ARBA00022837"/>
    </source>
</evidence>
<keyword evidence="4 14" id="KW-0812">Transmembrane</keyword>
<dbReference type="SUPFAM" id="SSF47473">
    <property type="entry name" value="EF-hand"/>
    <property type="match status" value="1"/>
</dbReference>
<comment type="caution">
    <text evidence="16">The sequence shown here is derived from an EMBL/GenBank/DDBJ whole genome shotgun (WGS) entry which is preliminary data.</text>
</comment>
<dbReference type="PROSITE" id="PS50222">
    <property type="entry name" value="EF_HAND_2"/>
    <property type="match status" value="1"/>
</dbReference>
<keyword evidence="11" id="KW-1071">Ligand-gated ion channel</keyword>
<comment type="subcellular location">
    <subcellularLocation>
        <location evidence="1">Cell membrane</location>
        <topology evidence="1">Multi-pass membrane protein</topology>
    </subcellularLocation>
</comment>